<dbReference type="PROSITE" id="PS00463">
    <property type="entry name" value="ZN2_CY6_FUNGAL_1"/>
    <property type="match status" value="1"/>
</dbReference>
<dbReference type="GO" id="GO:0005634">
    <property type="term" value="C:nucleus"/>
    <property type="evidence" value="ECO:0007669"/>
    <property type="project" value="TreeGrafter"/>
</dbReference>
<evidence type="ECO:0000313" key="7">
    <source>
        <dbReference type="EMBL" id="KIM86523.1"/>
    </source>
</evidence>
<feature type="region of interest" description="Disordered" evidence="5">
    <location>
        <begin position="1"/>
        <end position="33"/>
    </location>
</feature>
<dbReference type="GO" id="GO:0000978">
    <property type="term" value="F:RNA polymerase II cis-regulatory region sequence-specific DNA binding"/>
    <property type="evidence" value="ECO:0007669"/>
    <property type="project" value="TreeGrafter"/>
</dbReference>
<dbReference type="Pfam" id="PF00172">
    <property type="entry name" value="Zn_clus"/>
    <property type="match status" value="1"/>
</dbReference>
<reference evidence="7 8" key="1">
    <citation type="submission" date="2014-04" db="EMBL/GenBank/DDBJ databases">
        <authorList>
            <consortium name="DOE Joint Genome Institute"/>
            <person name="Kuo A."/>
            <person name="Tarkka M."/>
            <person name="Buscot F."/>
            <person name="Kohler A."/>
            <person name="Nagy L.G."/>
            <person name="Floudas D."/>
            <person name="Copeland A."/>
            <person name="Barry K.W."/>
            <person name="Cichocki N."/>
            <person name="Veneault-Fourrey C."/>
            <person name="LaButti K."/>
            <person name="Lindquist E.A."/>
            <person name="Lipzen A."/>
            <person name="Lundell T."/>
            <person name="Morin E."/>
            <person name="Murat C."/>
            <person name="Sun H."/>
            <person name="Tunlid A."/>
            <person name="Henrissat B."/>
            <person name="Grigoriev I.V."/>
            <person name="Hibbett D.S."/>
            <person name="Martin F."/>
            <person name="Nordberg H.P."/>
            <person name="Cantor M.N."/>
            <person name="Hua S.X."/>
        </authorList>
    </citation>
    <scope>NUCLEOTIDE SEQUENCE [LARGE SCALE GENOMIC DNA]</scope>
    <source>
        <strain evidence="7 8">F 1598</strain>
    </source>
</reference>
<evidence type="ECO:0000256" key="3">
    <source>
        <dbReference type="ARBA" id="ARBA00023163"/>
    </source>
</evidence>
<dbReference type="InterPro" id="IPR036864">
    <property type="entry name" value="Zn2-C6_fun-type_DNA-bd_sf"/>
</dbReference>
<feature type="region of interest" description="Disordered" evidence="5">
    <location>
        <begin position="243"/>
        <end position="275"/>
    </location>
</feature>
<dbReference type="OrthoDB" id="2399539at2759"/>
<feature type="compositionally biased region" description="Polar residues" evidence="5">
    <location>
        <begin position="246"/>
        <end position="255"/>
    </location>
</feature>
<accession>A0A0C3BJJ3</accession>
<evidence type="ECO:0000259" key="6">
    <source>
        <dbReference type="PROSITE" id="PS50048"/>
    </source>
</evidence>
<evidence type="ECO:0000256" key="1">
    <source>
        <dbReference type="ARBA" id="ARBA00023015"/>
    </source>
</evidence>
<dbReference type="CDD" id="cd00067">
    <property type="entry name" value="GAL4"/>
    <property type="match status" value="1"/>
</dbReference>
<dbReference type="InterPro" id="IPR050675">
    <property type="entry name" value="OAF3"/>
</dbReference>
<evidence type="ECO:0000256" key="4">
    <source>
        <dbReference type="ARBA" id="ARBA00023242"/>
    </source>
</evidence>
<dbReference type="PROSITE" id="PS50048">
    <property type="entry name" value="ZN2_CY6_FUNGAL_2"/>
    <property type="match status" value="1"/>
</dbReference>
<keyword evidence="2" id="KW-0238">DNA-binding</keyword>
<protein>
    <recommendedName>
        <fullName evidence="6">Zn(2)-C6 fungal-type domain-containing protein</fullName>
    </recommendedName>
</protein>
<organism evidence="7 8">
    <name type="scientific">Piloderma croceum (strain F 1598)</name>
    <dbReference type="NCBI Taxonomy" id="765440"/>
    <lineage>
        <taxon>Eukaryota</taxon>
        <taxon>Fungi</taxon>
        <taxon>Dikarya</taxon>
        <taxon>Basidiomycota</taxon>
        <taxon>Agaricomycotina</taxon>
        <taxon>Agaricomycetes</taxon>
        <taxon>Agaricomycetidae</taxon>
        <taxon>Atheliales</taxon>
        <taxon>Atheliaceae</taxon>
        <taxon>Piloderma</taxon>
    </lineage>
</organism>
<dbReference type="SUPFAM" id="SSF57701">
    <property type="entry name" value="Zn2/Cys6 DNA-binding domain"/>
    <property type="match status" value="1"/>
</dbReference>
<keyword evidence="4" id="KW-0539">Nucleus</keyword>
<feature type="region of interest" description="Disordered" evidence="5">
    <location>
        <begin position="191"/>
        <end position="214"/>
    </location>
</feature>
<dbReference type="GO" id="GO:0045944">
    <property type="term" value="P:positive regulation of transcription by RNA polymerase II"/>
    <property type="evidence" value="ECO:0007669"/>
    <property type="project" value="TreeGrafter"/>
</dbReference>
<dbReference type="SMART" id="SM00066">
    <property type="entry name" value="GAL4"/>
    <property type="match status" value="1"/>
</dbReference>
<gene>
    <name evidence="7" type="ORF">PILCRDRAFT_815760</name>
</gene>
<keyword evidence="8" id="KW-1185">Reference proteome</keyword>
<dbReference type="Proteomes" id="UP000054166">
    <property type="component" value="Unassembled WGS sequence"/>
</dbReference>
<name>A0A0C3BJJ3_PILCF</name>
<keyword evidence="1" id="KW-0805">Transcription regulation</keyword>
<reference evidence="8" key="2">
    <citation type="submission" date="2015-01" db="EMBL/GenBank/DDBJ databases">
        <title>Evolutionary Origins and Diversification of the Mycorrhizal Mutualists.</title>
        <authorList>
            <consortium name="DOE Joint Genome Institute"/>
            <consortium name="Mycorrhizal Genomics Consortium"/>
            <person name="Kohler A."/>
            <person name="Kuo A."/>
            <person name="Nagy L.G."/>
            <person name="Floudas D."/>
            <person name="Copeland A."/>
            <person name="Barry K.W."/>
            <person name="Cichocki N."/>
            <person name="Veneault-Fourrey C."/>
            <person name="LaButti K."/>
            <person name="Lindquist E.A."/>
            <person name="Lipzen A."/>
            <person name="Lundell T."/>
            <person name="Morin E."/>
            <person name="Murat C."/>
            <person name="Riley R."/>
            <person name="Ohm R."/>
            <person name="Sun H."/>
            <person name="Tunlid A."/>
            <person name="Henrissat B."/>
            <person name="Grigoriev I.V."/>
            <person name="Hibbett D.S."/>
            <person name="Martin F."/>
        </authorList>
    </citation>
    <scope>NUCLEOTIDE SEQUENCE [LARGE SCALE GENOMIC DNA]</scope>
    <source>
        <strain evidence="8">F 1598</strain>
    </source>
</reference>
<dbReference type="EMBL" id="KN832981">
    <property type="protein sequence ID" value="KIM86523.1"/>
    <property type="molecule type" value="Genomic_DNA"/>
</dbReference>
<dbReference type="Gene3D" id="4.10.240.10">
    <property type="entry name" value="Zn(2)-C6 fungal-type DNA-binding domain"/>
    <property type="match status" value="1"/>
</dbReference>
<sequence>MQHNNYSPYVPSPMANDNAYLHPSPTPEEQSPLSYGDLHRYHASQFPSSHVQPNDSRYFVGSGSGHIHNQELAWGSGIQQPFESHNAGVPHHTRNIHQSSPPSPFTTQIPPTNLPYHMGGTSSHFNAAGPVDPNTGMIFYPPTEGPRLRTAQACQKCRIRKAKCSGEHPSCERCVTRGLVCEYAHEGRVRGPNKSKLQVDPVATPGPSRRASHYGVDPVSGAGTSGQRPHNSTDFSGGFITRHNEGSTFGSSAGTLSRERSTPITSPGINSPRFGTEMTMESQYYENSSSWLTR</sequence>
<dbReference type="InParanoid" id="A0A0C3BJJ3"/>
<evidence type="ECO:0000313" key="8">
    <source>
        <dbReference type="Proteomes" id="UP000054166"/>
    </source>
</evidence>
<evidence type="ECO:0000256" key="2">
    <source>
        <dbReference type="ARBA" id="ARBA00023125"/>
    </source>
</evidence>
<evidence type="ECO:0000256" key="5">
    <source>
        <dbReference type="SAM" id="MobiDB-lite"/>
    </source>
</evidence>
<proteinExistence type="predicted"/>
<dbReference type="STRING" id="765440.A0A0C3BJJ3"/>
<keyword evidence="3" id="KW-0804">Transcription</keyword>
<dbReference type="PANTHER" id="PTHR31069:SF12">
    <property type="entry name" value="TRANSCRIPTION FACTOR DOMAIN-CONTAINING PROTEIN"/>
    <property type="match status" value="1"/>
</dbReference>
<feature type="domain" description="Zn(2)-C6 fungal-type" evidence="6">
    <location>
        <begin position="153"/>
        <end position="183"/>
    </location>
</feature>
<dbReference type="PANTHER" id="PTHR31069">
    <property type="entry name" value="OLEATE-ACTIVATED TRANSCRIPTION FACTOR 1-RELATED"/>
    <property type="match status" value="1"/>
</dbReference>
<dbReference type="InterPro" id="IPR001138">
    <property type="entry name" value="Zn2Cys6_DnaBD"/>
</dbReference>
<dbReference type="HOGENOM" id="CLU_947018_0_0_1"/>
<dbReference type="GO" id="GO:0008270">
    <property type="term" value="F:zinc ion binding"/>
    <property type="evidence" value="ECO:0007669"/>
    <property type="project" value="InterPro"/>
</dbReference>
<dbReference type="AlphaFoldDB" id="A0A0C3BJJ3"/>
<dbReference type="GO" id="GO:0000981">
    <property type="term" value="F:DNA-binding transcription factor activity, RNA polymerase II-specific"/>
    <property type="evidence" value="ECO:0007669"/>
    <property type="project" value="InterPro"/>
</dbReference>